<feature type="compositionally biased region" description="Pro residues" evidence="2">
    <location>
        <begin position="546"/>
        <end position="580"/>
    </location>
</feature>
<gene>
    <name evidence="3" type="ORF">HRI_001429400</name>
</gene>
<feature type="compositionally biased region" description="Pro residues" evidence="2">
    <location>
        <begin position="269"/>
        <end position="284"/>
    </location>
</feature>
<feature type="compositionally biased region" description="Pro residues" evidence="2">
    <location>
        <begin position="438"/>
        <end position="461"/>
    </location>
</feature>
<evidence type="ECO:0000256" key="1">
    <source>
        <dbReference type="ARBA" id="ARBA00023054"/>
    </source>
</evidence>
<dbReference type="PANTHER" id="PTHR31342">
    <property type="entry name" value="PROTEIN CHUP1, CHLOROPLASTIC"/>
    <property type="match status" value="1"/>
</dbReference>
<feature type="compositionally biased region" description="Pro residues" evidence="2">
    <location>
        <begin position="393"/>
        <end position="405"/>
    </location>
</feature>
<accession>A0A9W7LVN1</accession>
<feature type="region of interest" description="Disordered" evidence="2">
    <location>
        <begin position="26"/>
        <end position="50"/>
    </location>
</feature>
<keyword evidence="4" id="KW-1185">Reference proteome</keyword>
<feature type="compositionally biased region" description="Basic residues" evidence="2">
    <location>
        <begin position="587"/>
        <end position="598"/>
    </location>
</feature>
<keyword evidence="1" id="KW-0175">Coiled coil</keyword>
<reference evidence="3" key="1">
    <citation type="submission" date="2023-05" db="EMBL/GenBank/DDBJ databases">
        <title>Genome and transcriptome analyses reveal genes involved in the formation of fine ridges on petal epidermal cells in Hibiscus trionum.</title>
        <authorList>
            <person name="Koshimizu S."/>
            <person name="Masuda S."/>
            <person name="Ishii T."/>
            <person name="Shirasu K."/>
            <person name="Hoshino A."/>
            <person name="Arita M."/>
        </authorList>
    </citation>
    <scope>NUCLEOTIDE SEQUENCE</scope>
    <source>
        <strain evidence="3">Hamamatsu line</strain>
    </source>
</reference>
<feature type="compositionally biased region" description="Basic and acidic residues" evidence="2">
    <location>
        <begin position="29"/>
        <end position="50"/>
    </location>
</feature>
<sequence>MPSTFCGLSPMLFGRKLPSILLQGQKLPQPEESKAPKNQKEIVKGSKKETSWSPSTCNFILIMELRKKTVAFREIFNLPLPNTSVSMDQLLIGTMKDLHKLYPESIPNFRISELKRLPLDRVLIYFCKALQGLGDASKMRDEWIDKFKYDIYVNEKCKSVDKLVEIAVATLNGLIKIARGKFDMTDEEDENKEFSLKAKTSGKVLKESLPSPLPSTSSLPSLLRPTLASAEVSLPMPPSKRAKMSTDMDRDIKLCPPPAAGPSTEVLPPTQPSKLSPPAPPAPPLLLPNVVTGRPPAPPLLQPNVVSGGPPFPPPLTSQQNVEAAQATPVETESHFPSLFPMLTNIAAAGIPLPLPRLPPPPASLKTNVVATGAPLLPPPPVPLRSKVEPNGAPLPVPPPPPPPGNASTMPPNVVAIGAPLPPLPPVPLRSKVEPNRAPLPVPPPPPPRTASTMPPPPPVPLRSKVEPNGAPLPVPPPSPLGTSSRMPLLPPPGTASTMPPPPPPGTASTMPPPPASLKTNVVAIGAPLPPPPPVPLRSKVEPNGAPLPIPPPPPPPLGTSSTMPPPPPGTASTMPPPSPRGATKSLRPKKANTKLKRSSHMGNLYRVLRGKVKRFPLQSKSSGEKKIGIESITSGKQRMSDALAETTKRSAYSQQIEDDVEKYAKSITELKTAISTFSTNDMTKLLKFHKHMESILENLTDETQVLARFEGFPIKKLEALRTASAIYSKLESMITVLQNWKLELPMAELLDKVDHYFNKIKGEIDALERTKDEKSKKFMSHDIELDFQILVRIKEAMVDVSTNCMELAMKERREVKLRENEWSKTKADAQKKGSIKMLWRAFQLAFRVHKFAGGHDDHADMLSRELADET</sequence>
<proteinExistence type="predicted"/>
<feature type="region of interest" description="Disordered" evidence="2">
    <location>
        <begin position="230"/>
        <end position="284"/>
    </location>
</feature>
<protein>
    <submittedName>
        <fullName evidence="3">Uncharacterized protein</fullName>
    </submittedName>
</protein>
<organism evidence="3 4">
    <name type="scientific">Hibiscus trionum</name>
    <name type="common">Flower of an hour</name>
    <dbReference type="NCBI Taxonomy" id="183268"/>
    <lineage>
        <taxon>Eukaryota</taxon>
        <taxon>Viridiplantae</taxon>
        <taxon>Streptophyta</taxon>
        <taxon>Embryophyta</taxon>
        <taxon>Tracheophyta</taxon>
        <taxon>Spermatophyta</taxon>
        <taxon>Magnoliopsida</taxon>
        <taxon>eudicotyledons</taxon>
        <taxon>Gunneridae</taxon>
        <taxon>Pentapetalae</taxon>
        <taxon>rosids</taxon>
        <taxon>malvids</taxon>
        <taxon>Malvales</taxon>
        <taxon>Malvaceae</taxon>
        <taxon>Malvoideae</taxon>
        <taxon>Hibiscus</taxon>
    </lineage>
</organism>
<feature type="compositionally biased region" description="Pro residues" evidence="2">
    <location>
        <begin position="489"/>
        <end position="516"/>
    </location>
</feature>
<dbReference type="AlphaFoldDB" id="A0A9W7LVN1"/>
<dbReference type="SUPFAM" id="SSF101447">
    <property type="entry name" value="Formin homology 2 domain (FH2 domain)"/>
    <property type="match status" value="1"/>
</dbReference>
<name>A0A9W7LVN1_HIBTR</name>
<feature type="compositionally biased region" description="Basic and acidic residues" evidence="2">
    <location>
        <begin position="244"/>
        <end position="253"/>
    </location>
</feature>
<dbReference type="PANTHER" id="PTHR31342:SF16">
    <property type="entry name" value="TALIN_MIDDLE DOMAIN-CONTAINING PROTEIN"/>
    <property type="match status" value="1"/>
</dbReference>
<evidence type="ECO:0000256" key="2">
    <source>
        <dbReference type="SAM" id="MobiDB-lite"/>
    </source>
</evidence>
<comment type="caution">
    <text evidence="3">The sequence shown here is derived from an EMBL/GenBank/DDBJ whole genome shotgun (WGS) entry which is preliminary data.</text>
</comment>
<evidence type="ECO:0000313" key="4">
    <source>
        <dbReference type="Proteomes" id="UP001165190"/>
    </source>
</evidence>
<dbReference type="Proteomes" id="UP001165190">
    <property type="component" value="Unassembled WGS sequence"/>
</dbReference>
<dbReference type="OrthoDB" id="2020598at2759"/>
<feature type="region of interest" description="Disordered" evidence="2">
    <location>
        <begin position="377"/>
        <end position="598"/>
    </location>
</feature>
<dbReference type="EMBL" id="BSYR01000014">
    <property type="protein sequence ID" value="GMI77601.1"/>
    <property type="molecule type" value="Genomic_DNA"/>
</dbReference>
<feature type="compositionally biased region" description="Pro residues" evidence="2">
    <location>
        <begin position="471"/>
        <end position="480"/>
    </location>
</feature>
<evidence type="ECO:0000313" key="3">
    <source>
        <dbReference type="EMBL" id="GMI77601.1"/>
    </source>
</evidence>
<dbReference type="InterPro" id="IPR040265">
    <property type="entry name" value="CHUP1/IPGA1-like"/>
</dbReference>